<gene>
    <name evidence="2" type="ORF">FRZ40_13185</name>
</gene>
<dbReference type="InterPro" id="IPR013762">
    <property type="entry name" value="Integrase-like_cat_sf"/>
</dbReference>
<dbReference type="GO" id="GO:0003677">
    <property type="term" value="F:DNA binding"/>
    <property type="evidence" value="ECO:0007669"/>
    <property type="project" value="InterPro"/>
</dbReference>
<keyword evidence="1" id="KW-0233">DNA recombination</keyword>
<accession>A0A5C6VVC5</accession>
<comment type="caution">
    <text evidence="2">The sequence shown here is derived from an EMBL/GenBank/DDBJ whole genome shotgun (WGS) entry which is preliminary data.</text>
</comment>
<protein>
    <submittedName>
        <fullName evidence="2">Site-specific integrase</fullName>
    </submittedName>
</protein>
<dbReference type="EMBL" id="VOQS01000001">
    <property type="protein sequence ID" value="TXC88464.1"/>
    <property type="molecule type" value="Genomic_DNA"/>
</dbReference>
<dbReference type="RefSeq" id="WP_147234329.1">
    <property type="nucleotide sequence ID" value="NZ_VOQS01000001.1"/>
</dbReference>
<dbReference type="Gene3D" id="1.10.443.10">
    <property type="entry name" value="Intergrase catalytic core"/>
    <property type="match status" value="1"/>
</dbReference>
<dbReference type="InterPro" id="IPR011010">
    <property type="entry name" value="DNA_brk_join_enz"/>
</dbReference>
<evidence type="ECO:0000256" key="1">
    <source>
        <dbReference type="ARBA" id="ARBA00023172"/>
    </source>
</evidence>
<dbReference type="Proteomes" id="UP000321776">
    <property type="component" value="Unassembled WGS sequence"/>
</dbReference>
<dbReference type="GO" id="GO:0006310">
    <property type="term" value="P:DNA recombination"/>
    <property type="evidence" value="ECO:0007669"/>
    <property type="project" value="UniProtKB-KW"/>
</dbReference>
<proteinExistence type="predicted"/>
<dbReference type="GO" id="GO:0015074">
    <property type="term" value="P:DNA integration"/>
    <property type="evidence" value="ECO:0007669"/>
    <property type="project" value="InterPro"/>
</dbReference>
<dbReference type="SUPFAM" id="SSF56349">
    <property type="entry name" value="DNA breaking-rejoining enzymes"/>
    <property type="match status" value="1"/>
</dbReference>
<name>A0A5C6VVC5_9BURK</name>
<organism evidence="2 3">
    <name type="scientific">Paraburkholderia azotifigens</name>
    <dbReference type="NCBI Taxonomy" id="2057004"/>
    <lineage>
        <taxon>Bacteria</taxon>
        <taxon>Pseudomonadati</taxon>
        <taxon>Pseudomonadota</taxon>
        <taxon>Betaproteobacteria</taxon>
        <taxon>Burkholderiales</taxon>
        <taxon>Burkholderiaceae</taxon>
        <taxon>Paraburkholderia</taxon>
    </lineage>
</organism>
<evidence type="ECO:0000313" key="3">
    <source>
        <dbReference type="Proteomes" id="UP000321776"/>
    </source>
</evidence>
<evidence type="ECO:0000313" key="2">
    <source>
        <dbReference type="EMBL" id="TXC88464.1"/>
    </source>
</evidence>
<sequence length="405" mass="46443">MDRALQRHTGIIELTRLRWKSCRKSAVGVQAEKQNLNDTFELGHMLQDVCDSLPKSAVLSAKLPFEIRLRSGKWFVAGSPVRISTDSDAVPGIGNREFLANLRIEAELMMFIGQTAMNATQACRLTLRRFSYVSHNDSYEVSEYKGRGSRTVLFEIFKEYKSHFERFLEWRRALFPNSTLLFPFIRYGSRPGSSCDMARIRAICAELNLTFVGPRLLRNTRVNWMLRRTGDPDVTAETSQHTKKTLLRNYHQPSLQRTMSESTKFWVVMDAHLTKKESVAPGECTGTPKEEASIAKQAPKPNCGRKSGCLWCVDHRDIDSFDYVWALASFCQMKLYELTKVDMRKLAEDAPPAQLAVDRIQEKLSWFKEASEERREWVTEARARIAEGWYHPDFEAELAALEGVL</sequence>
<dbReference type="AlphaFoldDB" id="A0A5C6VVC5"/>
<reference evidence="2 3" key="1">
    <citation type="journal article" date="2018" name="Int. J. Syst. Evol. Microbiol.">
        <title>Paraburkholderia azotifigens sp. nov., a nitrogen-fixing bacterium isolated from paddy soil.</title>
        <authorList>
            <person name="Choi G.M."/>
            <person name="Im W.T."/>
        </authorList>
    </citation>
    <scope>NUCLEOTIDE SEQUENCE [LARGE SCALE GENOMIC DNA]</scope>
    <source>
        <strain evidence="2 3">NF 2-5-3</strain>
    </source>
</reference>